<name>A0ABS2DF93_9BACI</name>
<sequence>MLELMIEETREKMIELAMELGLTAKETVNCSQQLDVLINLKLASTCQYEQTSNYMMQEAHMFI</sequence>
<gene>
    <name evidence="1" type="ORF">JR050_05495</name>
</gene>
<reference evidence="1 2" key="1">
    <citation type="submission" date="2021-02" db="EMBL/GenBank/DDBJ databases">
        <title>Bacillus sp. RD4P76, an endophyte from a halophyte.</title>
        <authorList>
            <person name="Sun J.-Q."/>
        </authorList>
    </citation>
    <scope>NUCLEOTIDE SEQUENCE [LARGE SCALE GENOMIC DNA]</scope>
    <source>
        <strain evidence="1 2">RD4P76</strain>
    </source>
</reference>
<dbReference type="Pfam" id="PF09388">
    <property type="entry name" value="SpoOE-like"/>
    <property type="match status" value="1"/>
</dbReference>
<dbReference type="SUPFAM" id="SSF140500">
    <property type="entry name" value="BAS1536-like"/>
    <property type="match status" value="1"/>
</dbReference>
<accession>A0ABS2DF93</accession>
<evidence type="ECO:0000313" key="2">
    <source>
        <dbReference type="Proteomes" id="UP001518925"/>
    </source>
</evidence>
<dbReference type="RefSeq" id="WP_204202514.1">
    <property type="nucleotide sequence ID" value="NZ_JAFELM010000019.1"/>
</dbReference>
<organism evidence="1 2">
    <name type="scientific">Bacillus suaedaesalsae</name>
    <dbReference type="NCBI Taxonomy" id="2810349"/>
    <lineage>
        <taxon>Bacteria</taxon>
        <taxon>Bacillati</taxon>
        <taxon>Bacillota</taxon>
        <taxon>Bacilli</taxon>
        <taxon>Bacillales</taxon>
        <taxon>Bacillaceae</taxon>
        <taxon>Bacillus</taxon>
    </lineage>
</organism>
<dbReference type="Proteomes" id="UP001518925">
    <property type="component" value="Unassembled WGS sequence"/>
</dbReference>
<dbReference type="InterPro" id="IPR036638">
    <property type="entry name" value="HLH_DNA-bd_sf"/>
</dbReference>
<evidence type="ECO:0000313" key="1">
    <source>
        <dbReference type="EMBL" id="MBM6617127.1"/>
    </source>
</evidence>
<comment type="caution">
    <text evidence="1">The sequence shown here is derived from an EMBL/GenBank/DDBJ whole genome shotgun (WGS) entry which is preliminary data.</text>
</comment>
<protein>
    <submittedName>
        <fullName evidence="1">Aspartyl-phosphate phosphatase Spo0E family protein</fullName>
    </submittedName>
</protein>
<dbReference type="InterPro" id="IPR037208">
    <property type="entry name" value="Spo0E-like_sf"/>
</dbReference>
<dbReference type="Gene3D" id="4.10.280.10">
    <property type="entry name" value="Helix-loop-helix DNA-binding domain"/>
    <property type="match status" value="1"/>
</dbReference>
<keyword evidence="2" id="KW-1185">Reference proteome</keyword>
<dbReference type="InterPro" id="IPR018540">
    <property type="entry name" value="Spo0E-like"/>
</dbReference>
<dbReference type="EMBL" id="JAFELM010000019">
    <property type="protein sequence ID" value="MBM6617127.1"/>
    <property type="molecule type" value="Genomic_DNA"/>
</dbReference>
<proteinExistence type="predicted"/>